<evidence type="ECO:0008006" key="13">
    <source>
        <dbReference type="Google" id="ProtNLM"/>
    </source>
</evidence>
<dbReference type="InterPro" id="IPR050363">
    <property type="entry name" value="MIP/Aquaporin"/>
</dbReference>
<comment type="similarity">
    <text evidence="2 8">Belongs to the MIP/aquaporin (TC 1.A.8) family.</text>
</comment>
<dbReference type="STRING" id="764103.G7DT22"/>
<feature type="transmembrane region" description="Helical" evidence="10">
    <location>
        <begin position="125"/>
        <end position="145"/>
    </location>
</feature>
<protein>
    <recommendedName>
        <fullName evidence="13">Aquaporin</fullName>
    </recommendedName>
</protein>
<feature type="compositionally biased region" description="Polar residues" evidence="9">
    <location>
        <begin position="312"/>
        <end position="331"/>
    </location>
</feature>
<keyword evidence="6 10" id="KW-1133">Transmembrane helix</keyword>
<dbReference type="OMA" id="ILCSFPN"/>
<dbReference type="RefSeq" id="XP_014571346.1">
    <property type="nucleotide sequence ID" value="XM_014715860.1"/>
</dbReference>
<evidence type="ECO:0000313" key="12">
    <source>
        <dbReference type="Proteomes" id="UP000009131"/>
    </source>
</evidence>
<dbReference type="GO" id="GO:0015250">
    <property type="term" value="F:water channel activity"/>
    <property type="evidence" value="ECO:0007669"/>
    <property type="project" value="TreeGrafter"/>
</dbReference>
<dbReference type="Gene3D" id="1.20.1080.10">
    <property type="entry name" value="Glycerol uptake facilitator protein"/>
    <property type="match status" value="1"/>
</dbReference>
<keyword evidence="3 8" id="KW-0813">Transport</keyword>
<evidence type="ECO:0000256" key="8">
    <source>
        <dbReference type="RuleBase" id="RU000477"/>
    </source>
</evidence>
<comment type="caution">
    <text evidence="11">The sequence shown here is derived from an EMBL/GenBank/DDBJ whole genome shotgun (WGS) entry which is preliminary data.</text>
</comment>
<keyword evidence="5" id="KW-0677">Repeat</keyword>
<evidence type="ECO:0000313" key="11">
    <source>
        <dbReference type="EMBL" id="GAA93901.1"/>
    </source>
</evidence>
<evidence type="ECO:0000256" key="2">
    <source>
        <dbReference type="ARBA" id="ARBA00006175"/>
    </source>
</evidence>
<feature type="transmembrane region" description="Helical" evidence="10">
    <location>
        <begin position="187"/>
        <end position="209"/>
    </location>
</feature>
<dbReference type="Proteomes" id="UP000009131">
    <property type="component" value="Unassembled WGS sequence"/>
</dbReference>
<dbReference type="HOGENOM" id="CLU_020019_6_0_1"/>
<dbReference type="InterPro" id="IPR000425">
    <property type="entry name" value="MIP"/>
</dbReference>
<dbReference type="SUPFAM" id="SSF81338">
    <property type="entry name" value="Aquaporin-like"/>
    <property type="match status" value="1"/>
</dbReference>
<name>G7DT22_MIXOS</name>
<dbReference type="Pfam" id="PF00230">
    <property type="entry name" value="MIP"/>
    <property type="match status" value="1"/>
</dbReference>
<dbReference type="AlphaFoldDB" id="G7DT22"/>
<evidence type="ECO:0000256" key="4">
    <source>
        <dbReference type="ARBA" id="ARBA00022692"/>
    </source>
</evidence>
<dbReference type="InterPro" id="IPR023271">
    <property type="entry name" value="Aquaporin-like"/>
</dbReference>
<feature type="transmembrane region" description="Helical" evidence="10">
    <location>
        <begin position="39"/>
        <end position="65"/>
    </location>
</feature>
<dbReference type="OrthoDB" id="3222at2759"/>
<dbReference type="PRINTS" id="PR00783">
    <property type="entry name" value="MINTRINSICP"/>
</dbReference>
<dbReference type="InParanoid" id="G7DT22"/>
<dbReference type="eggNOG" id="KOG0224">
    <property type="taxonomic scope" value="Eukaryota"/>
</dbReference>
<evidence type="ECO:0000256" key="3">
    <source>
        <dbReference type="ARBA" id="ARBA00022448"/>
    </source>
</evidence>
<keyword evidence="4 8" id="KW-0812">Transmembrane</keyword>
<evidence type="ECO:0000256" key="10">
    <source>
        <dbReference type="SAM" id="Phobius"/>
    </source>
</evidence>
<reference evidence="11 12" key="1">
    <citation type="journal article" date="2011" name="J. Gen. Appl. Microbiol.">
        <title>Draft genome sequencing of the enigmatic basidiomycete Mixia osmundae.</title>
        <authorList>
            <person name="Nishida H."/>
            <person name="Nagatsuka Y."/>
            <person name="Sugiyama J."/>
        </authorList>
    </citation>
    <scope>NUCLEOTIDE SEQUENCE [LARGE SCALE GENOMIC DNA]</scope>
    <source>
        <strain evidence="12">CBS 9802 / IAM 14324 / JCM 22182 / KY 12970</strain>
    </source>
</reference>
<dbReference type="PANTHER" id="PTHR43829:SF14">
    <property type="entry name" value="AQUAPORIN 3"/>
    <property type="match status" value="1"/>
</dbReference>
<organism evidence="11 12">
    <name type="scientific">Mixia osmundae (strain CBS 9802 / IAM 14324 / JCM 22182 / KY 12970)</name>
    <dbReference type="NCBI Taxonomy" id="764103"/>
    <lineage>
        <taxon>Eukaryota</taxon>
        <taxon>Fungi</taxon>
        <taxon>Dikarya</taxon>
        <taxon>Basidiomycota</taxon>
        <taxon>Pucciniomycotina</taxon>
        <taxon>Mixiomycetes</taxon>
        <taxon>Mixiales</taxon>
        <taxon>Mixiaceae</taxon>
        <taxon>Mixia</taxon>
    </lineage>
</organism>
<feature type="transmembrane region" description="Helical" evidence="10">
    <location>
        <begin position="72"/>
        <end position="95"/>
    </location>
</feature>
<evidence type="ECO:0000256" key="9">
    <source>
        <dbReference type="SAM" id="MobiDB-lite"/>
    </source>
</evidence>
<dbReference type="GO" id="GO:0015254">
    <property type="term" value="F:glycerol channel activity"/>
    <property type="evidence" value="ECO:0007669"/>
    <property type="project" value="TreeGrafter"/>
</dbReference>
<comment type="subcellular location">
    <subcellularLocation>
        <location evidence="1">Membrane</location>
        <topology evidence="1">Multi-pass membrane protein</topology>
    </subcellularLocation>
</comment>
<evidence type="ECO:0000256" key="6">
    <source>
        <dbReference type="ARBA" id="ARBA00022989"/>
    </source>
</evidence>
<dbReference type="PANTHER" id="PTHR43829">
    <property type="entry name" value="AQUAPORIN OR AQUAGLYCEROPORIN RELATED"/>
    <property type="match status" value="1"/>
</dbReference>
<keyword evidence="7 10" id="KW-0472">Membrane</keyword>
<reference evidence="11 12" key="2">
    <citation type="journal article" date="2012" name="Open Biol.">
        <title>Characteristics of nucleosomes and linker DNA regions on the genome of the basidiomycete Mixia osmundae revealed by mono- and dinucleosome mapping.</title>
        <authorList>
            <person name="Nishida H."/>
            <person name="Kondo S."/>
            <person name="Matsumoto T."/>
            <person name="Suzuki Y."/>
            <person name="Yoshikawa H."/>
            <person name="Taylor T.D."/>
            <person name="Sugiyama J."/>
        </authorList>
    </citation>
    <scope>NUCLEOTIDE SEQUENCE [LARGE SCALE GENOMIC DNA]</scope>
    <source>
        <strain evidence="12">CBS 9802 / IAM 14324 / JCM 22182 / KY 12970</strain>
    </source>
</reference>
<evidence type="ECO:0000256" key="1">
    <source>
        <dbReference type="ARBA" id="ARBA00004141"/>
    </source>
</evidence>
<feature type="transmembrane region" description="Helical" evidence="10">
    <location>
        <begin position="215"/>
        <end position="237"/>
    </location>
</feature>
<feature type="region of interest" description="Disordered" evidence="9">
    <location>
        <begin position="312"/>
        <end position="340"/>
    </location>
</feature>
<keyword evidence="12" id="KW-1185">Reference proteome</keyword>
<evidence type="ECO:0000256" key="7">
    <source>
        <dbReference type="ARBA" id="ARBA00023136"/>
    </source>
</evidence>
<dbReference type="EMBL" id="BABT02000025">
    <property type="protein sequence ID" value="GAA93901.1"/>
    <property type="molecule type" value="Genomic_DNA"/>
</dbReference>
<feature type="transmembrane region" description="Helical" evidence="10">
    <location>
        <begin position="157"/>
        <end position="180"/>
    </location>
</feature>
<sequence>MEVGVADVVREHETPQHHVAQHPAAPAWLVRWETNRPRLLMECAAECIGVFFYVFCGISATASFYTSTVAKVAGFGSILNIALSYAVGIAFGIIVAAPTSGGHLSPCYTIAFVIFKGFPLRKAPFYILSQILGAFIASLFVYGAYKDQLQPIATELRALGAVGEASIYSTAGPAGVFALFPNPESSFGAVALGEIIANAFIAILVFSVLDPSNPFVSFSSAPMLIGLSYFVCIVGFAENGIALNTARDLGGRFVAGIFFGRQSFPAQYSAIAALVNIPATIAGAAVQVFILSDSARPQTVQIPADEVTRVISNKSTGPNNSNHLSSAQNGNGKAHGVNEGAALKGGNMTGYLTAEEKDGFHHEQRN</sequence>
<accession>G7DT22</accession>
<gene>
    <name evidence="11" type="primary">Mo00547</name>
    <name evidence="11" type="ORF">E5Q_00547</name>
</gene>
<dbReference type="GO" id="GO:0005886">
    <property type="term" value="C:plasma membrane"/>
    <property type="evidence" value="ECO:0007669"/>
    <property type="project" value="TreeGrafter"/>
</dbReference>
<evidence type="ECO:0000256" key="5">
    <source>
        <dbReference type="ARBA" id="ARBA00022737"/>
    </source>
</evidence>
<proteinExistence type="inferred from homology"/>